<evidence type="ECO:0000256" key="2">
    <source>
        <dbReference type="SAM" id="MobiDB-lite"/>
    </source>
</evidence>
<dbReference type="AlphaFoldDB" id="L0DBP1"/>
<dbReference type="PANTHER" id="PTHR16026:SF0">
    <property type="entry name" value="CARTILAGE ACIDIC PROTEIN 1"/>
    <property type="match status" value="1"/>
</dbReference>
<feature type="domain" description="ASPIC/UnbV" evidence="3">
    <location>
        <begin position="759"/>
        <end position="825"/>
    </location>
</feature>
<dbReference type="OrthoDB" id="221211at2"/>
<protein>
    <submittedName>
        <fullName evidence="4">Cytochrome c biogenesis factor</fullName>
    </submittedName>
</protein>
<dbReference type="InterPro" id="IPR013517">
    <property type="entry name" value="FG-GAP"/>
</dbReference>
<feature type="region of interest" description="Disordered" evidence="2">
    <location>
        <begin position="286"/>
        <end position="306"/>
    </location>
</feature>
<dbReference type="PANTHER" id="PTHR16026">
    <property type="entry name" value="CARTILAGE ACIDIC PROTEIN 1"/>
    <property type="match status" value="1"/>
</dbReference>
<dbReference type="KEGG" id="saci:Sinac_1700"/>
<dbReference type="eggNOG" id="COG0457">
    <property type="taxonomic scope" value="Bacteria"/>
</dbReference>
<proteinExistence type="predicted"/>
<reference evidence="4 5" key="1">
    <citation type="submission" date="2012-02" db="EMBL/GenBank/DDBJ databases">
        <title>Complete sequence of chromosome of Singulisphaera acidiphila DSM 18658.</title>
        <authorList>
            <consortium name="US DOE Joint Genome Institute (JGI-PGF)"/>
            <person name="Lucas S."/>
            <person name="Copeland A."/>
            <person name="Lapidus A."/>
            <person name="Glavina del Rio T."/>
            <person name="Dalin E."/>
            <person name="Tice H."/>
            <person name="Bruce D."/>
            <person name="Goodwin L."/>
            <person name="Pitluck S."/>
            <person name="Peters L."/>
            <person name="Ovchinnikova G."/>
            <person name="Chertkov O."/>
            <person name="Kyrpides N."/>
            <person name="Mavromatis K."/>
            <person name="Ivanova N."/>
            <person name="Brettin T."/>
            <person name="Detter J.C."/>
            <person name="Han C."/>
            <person name="Larimer F."/>
            <person name="Land M."/>
            <person name="Hauser L."/>
            <person name="Markowitz V."/>
            <person name="Cheng J.-F."/>
            <person name="Hugenholtz P."/>
            <person name="Woyke T."/>
            <person name="Wu D."/>
            <person name="Tindall B."/>
            <person name="Pomrenke H."/>
            <person name="Brambilla E."/>
            <person name="Klenk H.-P."/>
            <person name="Eisen J.A."/>
        </authorList>
    </citation>
    <scope>NUCLEOTIDE SEQUENCE [LARGE SCALE GENOMIC DNA]</scope>
    <source>
        <strain evidence="5">ATCC BAA-1392 / DSM 18658 / VKM B-2454 / MOB10</strain>
    </source>
</reference>
<dbReference type="EMBL" id="CP003364">
    <property type="protein sequence ID" value="AGA26076.1"/>
    <property type="molecule type" value="Genomic_DNA"/>
</dbReference>
<evidence type="ECO:0000313" key="5">
    <source>
        <dbReference type="Proteomes" id="UP000010798"/>
    </source>
</evidence>
<sequence>MRPLLPPGWRSIFVVCALAMTLACSSESDTAKRAKEAASQSNDSSRSSPPAVVPPRDEIPAAQFEAVLRAHLKGLGAMERYEYDDAVAAFREVQKRAPGWISGSINLAIALLNQTGSAVTVQTDQPTPERDHYQEALDILGEVLKREPANLHAHYCRGIILETLGRLGEAHPEFVFVTEHDPADAHAWYKAGSTMTDPGDPDRTAGPDQAHALIPLYRKAVELNPYLVSALYKLQTAHAWAGESAQQKEVLDLWKRLNPRSNVAGPGETSDTFYGEMGHYASIIDPTQTPRRTSAPEIPPRFDAPRPLEVTLRPGDRWVTRADFQGPTALLGRIRDRSGASVATFDANGDGQADLLLTASILGPHGIRDILLLNRGDGTFEDATESFGLPLDRASVGVAVADFDADRKLDLVLTGVGDNRLYRNQGKSFEDVSALAGLTDSSTISLTARWLDLDQDGDLDLYIINYASVNDADSAFTDQKPAGVPNLVLRNDGKAAPVLGRPQDNWAPLALATDDLPATAGLSVAFTKWPDSEALAGGHNRHTAVAALDLDDDRDIDLVLCSDGAGPVALLNDRLGRFHAIALDVPSPPDAINGLLVTDLDKDGRADLAVLAGSAPVQLWRNTTVRARAGGPITWQRWPTDAHNWRSATATDLDLDTWPDLIGLATAGEMTGPHWGRNDGQRLRSRPLALSPRTDPLKKSIGLAVSDLIGDPLPDLILIREGESPSIARNLGNGQHWLALDLAGRWKVYPAPMRTNSQGLGARVSLEGEGLNVTYDHTTREAGLSQSVGPVVLGLGPFTSTALLRLRWPDGTMQCELNVTADKALRVVEHNRKTGSCPVLFTWNNEEFVCLGDFLGGGGLGYLVAPGVYSAPDRDESLAISSEQLRPEHGVYRLAVTEPMDECAYLDKITLSVVDRPANISVTPDERFAPDGPRPTGEVLAWRTAIDPVRATDLKGRDVTEILRSWDRRTVDQFAILNGWIGYTEPHGIVLDFGDRLRGYGKADPLVLCLAGWVEYPYSQTNYAAATAAVPLQPPSIERQREDGTWEVIELNAGYPAGLPRRTTLDLTGKLTGPTCILRIKTNMECYWDQAFIAVRERDLPIRIQTLPVARAQLSERGYLREYSPDGRLPLLYDYSRVDPAPLARMEGALTRLGDVACLLQTDDDQLCVLGPGDEVRLEFDAALAPNLPDGWTRSYVLNAVGYCKDADPFTSSGDFVGPLPWREMPAYPFGPEGMRPVDPAYREYLRKYQTRGAATR</sequence>
<dbReference type="STRING" id="886293.Sinac_1700"/>
<dbReference type="SUPFAM" id="SSF69318">
    <property type="entry name" value="Integrin alpha N-terminal domain"/>
    <property type="match status" value="1"/>
</dbReference>
<dbReference type="InterPro" id="IPR011519">
    <property type="entry name" value="UnbV_ASPIC"/>
</dbReference>
<dbReference type="RefSeq" id="WP_015245245.1">
    <property type="nucleotide sequence ID" value="NC_019892.1"/>
</dbReference>
<dbReference type="PROSITE" id="PS51257">
    <property type="entry name" value="PROKAR_LIPOPROTEIN"/>
    <property type="match status" value="1"/>
</dbReference>
<name>L0DBP1_SINAD</name>
<dbReference type="InterPro" id="IPR028994">
    <property type="entry name" value="Integrin_alpha_N"/>
</dbReference>
<gene>
    <name evidence="4" type="ordered locus">Sinac_1700</name>
</gene>
<dbReference type="Pfam" id="PF07593">
    <property type="entry name" value="UnbV_ASPIC"/>
    <property type="match status" value="1"/>
</dbReference>
<keyword evidence="5" id="KW-1185">Reference proteome</keyword>
<feature type="compositionally biased region" description="Low complexity" evidence="2">
    <location>
        <begin position="39"/>
        <end position="50"/>
    </location>
</feature>
<dbReference type="InterPro" id="IPR027039">
    <property type="entry name" value="Crtac1"/>
</dbReference>
<feature type="region of interest" description="Disordered" evidence="2">
    <location>
        <begin position="33"/>
        <end position="56"/>
    </location>
</feature>
<accession>L0DBP1</accession>
<dbReference type="Gene3D" id="1.25.40.10">
    <property type="entry name" value="Tetratricopeptide repeat domain"/>
    <property type="match status" value="1"/>
</dbReference>
<dbReference type="SUPFAM" id="SSF48452">
    <property type="entry name" value="TPR-like"/>
    <property type="match status" value="1"/>
</dbReference>
<evidence type="ECO:0000256" key="1">
    <source>
        <dbReference type="ARBA" id="ARBA00022729"/>
    </source>
</evidence>
<evidence type="ECO:0000313" key="4">
    <source>
        <dbReference type="EMBL" id="AGA26076.1"/>
    </source>
</evidence>
<organism evidence="4 5">
    <name type="scientific">Singulisphaera acidiphila (strain ATCC BAA-1392 / DSM 18658 / VKM B-2454 / MOB10)</name>
    <dbReference type="NCBI Taxonomy" id="886293"/>
    <lineage>
        <taxon>Bacteria</taxon>
        <taxon>Pseudomonadati</taxon>
        <taxon>Planctomycetota</taxon>
        <taxon>Planctomycetia</taxon>
        <taxon>Isosphaerales</taxon>
        <taxon>Isosphaeraceae</taxon>
        <taxon>Singulisphaera</taxon>
    </lineage>
</organism>
<dbReference type="Gene3D" id="2.130.10.130">
    <property type="entry name" value="Integrin alpha, N-terminal"/>
    <property type="match status" value="2"/>
</dbReference>
<dbReference type="Pfam" id="PF13517">
    <property type="entry name" value="FG-GAP_3"/>
    <property type="match status" value="2"/>
</dbReference>
<dbReference type="InterPro" id="IPR011990">
    <property type="entry name" value="TPR-like_helical_dom_sf"/>
</dbReference>
<evidence type="ECO:0000259" key="3">
    <source>
        <dbReference type="Pfam" id="PF07593"/>
    </source>
</evidence>
<keyword evidence="1" id="KW-0732">Signal</keyword>
<dbReference type="Proteomes" id="UP000010798">
    <property type="component" value="Chromosome"/>
</dbReference>
<dbReference type="HOGENOM" id="CLU_006352_0_0_0"/>